<keyword evidence="2" id="KW-1185">Reference proteome</keyword>
<organism evidence="1 2">
    <name type="scientific">Phyllosticta citricarpa</name>
    <dbReference type="NCBI Taxonomy" id="55181"/>
    <lineage>
        <taxon>Eukaryota</taxon>
        <taxon>Fungi</taxon>
        <taxon>Dikarya</taxon>
        <taxon>Ascomycota</taxon>
        <taxon>Pezizomycotina</taxon>
        <taxon>Dothideomycetes</taxon>
        <taxon>Dothideomycetes incertae sedis</taxon>
        <taxon>Botryosphaeriales</taxon>
        <taxon>Phyllostictaceae</taxon>
        <taxon>Phyllosticta</taxon>
    </lineage>
</organism>
<gene>
    <name evidence="1" type="ORF">IWX46DRAFT_127441</name>
</gene>
<proteinExistence type="predicted"/>
<dbReference type="Proteomes" id="UP001365128">
    <property type="component" value="Unassembled WGS sequence"/>
</dbReference>
<accession>A0ABR1M7P9</accession>
<reference evidence="1 2" key="1">
    <citation type="submission" date="2024-04" db="EMBL/GenBank/DDBJ databases">
        <title>Phyllosticta paracitricarpa is synonymous to the EU quarantine fungus P. citricarpa based on phylogenomic analyses.</title>
        <authorList>
            <consortium name="Lawrence Berkeley National Laboratory"/>
            <person name="Van Ingen-Buijs V.A."/>
            <person name="Van Westerhoven A.C."/>
            <person name="Haridas S."/>
            <person name="Skiadas P."/>
            <person name="Martin F."/>
            <person name="Groenewald J.Z."/>
            <person name="Crous P.W."/>
            <person name="Seidl M.F."/>
        </authorList>
    </citation>
    <scope>NUCLEOTIDE SEQUENCE [LARGE SCALE GENOMIC DNA]</scope>
    <source>
        <strain evidence="1 2">CBS 122670</strain>
    </source>
</reference>
<protein>
    <submittedName>
        <fullName evidence="1">Uncharacterized protein</fullName>
    </submittedName>
</protein>
<dbReference type="InterPro" id="IPR051035">
    <property type="entry name" value="Mito_inheritance_9"/>
</dbReference>
<dbReference type="PANTHER" id="PTHR36091">
    <property type="entry name" value="ALTERED INHERITANCE OF MITOCHONDRIA PROTEIN 9, MITOCHONDRIAL"/>
    <property type="match status" value="1"/>
</dbReference>
<evidence type="ECO:0000313" key="2">
    <source>
        <dbReference type="Proteomes" id="UP001365128"/>
    </source>
</evidence>
<dbReference type="EMBL" id="JBBPDW010000019">
    <property type="protein sequence ID" value="KAK7543862.1"/>
    <property type="molecule type" value="Genomic_DNA"/>
</dbReference>
<name>A0ABR1M7P9_9PEZI</name>
<sequence>MFRLAAGARPCVGLPVIKPPGPLRPSFALVNTFAVSRKLSSNESPAKGPQFFDENGKKMNHNKTFRVFERTESRKPGSRIASIIDPARPFYQYMHYEQFSQVATMHFVRTILKLPVPKAQMWSNPNLKAASLHRADLMDFAKGNPASSVKKILQNDVVARTRMSHHVWLYEKRVSSFVFDRYGSLYRPSSDFMYEVPRCHKARVLHGASPEEKRLTETEFYIGPSCEKTLFQGDGKQLMEQHHGPWTCATDYVNSLLRLEIEALYRKINGKDVPPAKSDKAGISYEYYIELLERALSIVPYIMPKDSEITSPRLHHPTFGIDDVYLDE</sequence>
<dbReference type="PANTHER" id="PTHR36091:SF1">
    <property type="entry name" value="ALTERED INHERITANCE OF MITOCHONDRIA PROTEIN 9, MITOCHONDRIAL"/>
    <property type="match status" value="1"/>
</dbReference>
<comment type="caution">
    <text evidence="1">The sequence shown here is derived from an EMBL/GenBank/DDBJ whole genome shotgun (WGS) entry which is preliminary data.</text>
</comment>
<evidence type="ECO:0000313" key="1">
    <source>
        <dbReference type="EMBL" id="KAK7543862.1"/>
    </source>
</evidence>